<evidence type="ECO:0000256" key="1">
    <source>
        <dbReference type="SAM" id="Phobius"/>
    </source>
</evidence>
<feature type="transmembrane region" description="Helical" evidence="1">
    <location>
        <begin position="6"/>
        <end position="26"/>
    </location>
</feature>
<organism evidence="2">
    <name type="scientific">Vibrio cyclitrophicus</name>
    <dbReference type="NCBI Taxonomy" id="47951"/>
    <lineage>
        <taxon>Bacteria</taxon>
        <taxon>Pseudomonadati</taxon>
        <taxon>Pseudomonadota</taxon>
        <taxon>Gammaproteobacteria</taxon>
        <taxon>Vibrionales</taxon>
        <taxon>Vibrionaceae</taxon>
        <taxon>Vibrio</taxon>
    </lineage>
</organism>
<name>A0A7Z1MLF3_9VIBR</name>
<keyword evidence="1" id="KW-0812">Transmembrane</keyword>
<evidence type="ECO:0000313" key="2">
    <source>
        <dbReference type="EMBL" id="PMP31585.1"/>
    </source>
</evidence>
<accession>A0A7Z1MLF3</accession>
<comment type="caution">
    <text evidence="2">The sequence shown here is derived from an EMBL/GenBank/DDBJ whole genome shotgun (WGS) entry which is preliminary data.</text>
</comment>
<gene>
    <name evidence="2" type="ORF">BCS90_11370</name>
</gene>
<protein>
    <submittedName>
        <fullName evidence="2">Uncharacterized protein</fullName>
    </submittedName>
</protein>
<keyword evidence="1" id="KW-1133">Transmembrane helix</keyword>
<keyword evidence="1" id="KW-0472">Membrane</keyword>
<reference evidence="2" key="2">
    <citation type="journal article" date="2018" name="Nature">
        <title>A major lineage of non-tailed dsDNA viruses as unrecognized killers of marine bacteria.</title>
        <authorList>
            <person name="Kauffman K.M."/>
            <person name="Hussain F.A."/>
            <person name="Yang J."/>
            <person name="Arevalo P."/>
            <person name="Brown J.M."/>
            <person name="Chang W.K."/>
            <person name="VanInsberghe D."/>
            <person name="Elsherbini J."/>
            <person name="Sharma R.S."/>
            <person name="Cutler M.B."/>
            <person name="Kelly L."/>
            <person name="Polz M.F."/>
        </authorList>
    </citation>
    <scope>NUCLEOTIDE SEQUENCE</scope>
    <source>
        <strain evidence="2">10N.222.46.E12</strain>
    </source>
</reference>
<feature type="transmembrane region" description="Helical" evidence="1">
    <location>
        <begin position="38"/>
        <end position="58"/>
    </location>
</feature>
<reference evidence="2" key="1">
    <citation type="submission" date="2016-07" db="EMBL/GenBank/DDBJ databases">
        <authorList>
            <person name="Kauffman K."/>
            <person name="Arevalo P."/>
            <person name="Polz M.F."/>
        </authorList>
    </citation>
    <scope>NUCLEOTIDE SEQUENCE</scope>
    <source>
        <strain evidence="2">10N.222.46.E12</strain>
    </source>
</reference>
<sequence length="66" mass="7313">MGENALMTKIVISVVIAFAFLVWVLLTDYEATRTTQLPLMLMTVVAIGVALFNGALIYNRINKPNK</sequence>
<proteinExistence type="predicted"/>
<dbReference type="EMBL" id="MDBS01000017">
    <property type="protein sequence ID" value="PMP31585.1"/>
    <property type="molecule type" value="Genomic_DNA"/>
</dbReference>
<dbReference type="AlphaFoldDB" id="A0A7Z1MLF3"/>